<dbReference type="Proteomes" id="UP001318860">
    <property type="component" value="Unassembled WGS sequence"/>
</dbReference>
<evidence type="ECO:0000313" key="8">
    <source>
        <dbReference type="EMBL" id="KAK6163414.1"/>
    </source>
</evidence>
<proteinExistence type="inferred from homology"/>
<name>A0ABR0XW65_REHGL</name>
<comment type="caution">
    <text evidence="8">The sequence shown here is derived from an EMBL/GenBank/DDBJ whole genome shotgun (WGS) entry which is preliminary data.</text>
</comment>
<dbReference type="CDD" id="cd05904">
    <property type="entry name" value="4CL"/>
    <property type="match status" value="1"/>
</dbReference>
<evidence type="ECO:0000313" key="9">
    <source>
        <dbReference type="Proteomes" id="UP001318860"/>
    </source>
</evidence>
<feature type="domain" description="AMP-binding enzyme C-terminal" evidence="7">
    <location>
        <begin position="512"/>
        <end position="587"/>
    </location>
</feature>
<dbReference type="Gene3D" id="3.30.300.30">
    <property type="match status" value="1"/>
</dbReference>
<evidence type="ECO:0000259" key="6">
    <source>
        <dbReference type="Pfam" id="PF00561"/>
    </source>
</evidence>
<dbReference type="InterPro" id="IPR000073">
    <property type="entry name" value="AB_hydrolase_1"/>
</dbReference>
<keyword evidence="9" id="KW-1185">Reference proteome</keyword>
<protein>
    <recommendedName>
        <fullName evidence="10">4-coumarate--CoA ligase</fullName>
    </recommendedName>
</protein>
<keyword evidence="4" id="KW-0587">Phenylpropanoid metabolism</keyword>
<reference evidence="8 9" key="1">
    <citation type="journal article" date="2021" name="Comput. Struct. Biotechnol. J.">
        <title>De novo genome assembly of the potent medicinal plant Rehmannia glutinosa using nanopore technology.</title>
        <authorList>
            <person name="Ma L."/>
            <person name="Dong C."/>
            <person name="Song C."/>
            <person name="Wang X."/>
            <person name="Zheng X."/>
            <person name="Niu Y."/>
            <person name="Chen S."/>
            <person name="Feng W."/>
        </authorList>
    </citation>
    <scope>NUCLEOTIDE SEQUENCE [LARGE SCALE GENOMIC DNA]</scope>
    <source>
        <strain evidence="8">DH-2019</strain>
    </source>
</reference>
<sequence>MEKSGYGRDGVYRSLRPPLFPPKDPNLSMVSFLFRNASSFPDKRALVDSHTGETLTFAQFKSTVSKVAHGLLQLGIKKNDVVLIFAPNSIQFPLCFFGVIAIGAIATTVNPIYTVSELSKQLKDSTAKLIVTVEDLLPKVNDFGLPVVLLNAAKKSGLPIGRIPSITLFSELVNNEGSVNLDSNVNKIKQDDTAALLYSSGTTGTSKGVILTHRNFISASLMVTADQDFAGEMHNSFLCVLPMFHVFGLAVIMYAQLQRGNSVVSMSKFDLELILKTVEKYGVSHMWVVPPIILGLAKSPVVKKYNLSSLRQIGSGAAPLGRELMQDCAKNFPQAVVCQGYGMTETCGIVSIENPTVGTRHSGSTGMLVPGVESQIVSVEKLKPLPPGQLGEIWVRGPNMMQGYFNNQQATKLTIDNQGWVHTGDLGYFDGEGQLFVVDRIKELIKYKGFQFSSSADYGSCHFLNVYLLNVYVVLIFPGGPAADSLNARPDAPLRKPSCYIIYVSDQVAPAELEGLLVSHPEISDAVVIPFPDAEAGEVPAAYVVRSPNSSLTEEDIKKFIADQVAPFKRLRRVTFINSVPKSVSGKILRRELIDKIVLLEMLISSFVCSLQNIPKFIPTVRKGHPLPPWISGALCKPPDASPLRRVLSANHRMLDLSAKGYHTITPDLRGYGDTDIDASTLGLGQVFLVGHDWGAIVAWWFCLLRSDRIRAAVNGSVAFQPTNPFVKTVQGYRDCLVTTSICVNSK</sequence>
<dbReference type="SUPFAM" id="SSF56801">
    <property type="entry name" value="Acetyl-CoA synthetase-like"/>
    <property type="match status" value="2"/>
</dbReference>
<dbReference type="InterPro" id="IPR020845">
    <property type="entry name" value="AMP-binding_CS"/>
</dbReference>
<evidence type="ECO:0000256" key="2">
    <source>
        <dbReference type="ARBA" id="ARBA00006432"/>
    </source>
</evidence>
<keyword evidence="3" id="KW-0436">Ligase</keyword>
<gene>
    <name evidence="8" type="ORF">DH2020_000278</name>
</gene>
<dbReference type="InterPro" id="IPR042099">
    <property type="entry name" value="ANL_N_sf"/>
</dbReference>
<feature type="domain" description="AB hydrolase-1" evidence="6">
    <location>
        <begin position="654"/>
        <end position="715"/>
    </location>
</feature>
<dbReference type="Pfam" id="PF00561">
    <property type="entry name" value="Abhydrolase_1"/>
    <property type="match status" value="1"/>
</dbReference>
<dbReference type="EMBL" id="JABTTQ020000001">
    <property type="protein sequence ID" value="KAK6163414.1"/>
    <property type="molecule type" value="Genomic_DNA"/>
</dbReference>
<evidence type="ECO:0000259" key="7">
    <source>
        <dbReference type="Pfam" id="PF13193"/>
    </source>
</evidence>
<dbReference type="Gene3D" id="3.40.50.12780">
    <property type="entry name" value="N-terminal domain of ligase-like"/>
    <property type="match status" value="1"/>
</dbReference>
<dbReference type="Gene3D" id="3.40.50.1820">
    <property type="entry name" value="alpha/beta hydrolase"/>
    <property type="match status" value="1"/>
</dbReference>
<dbReference type="PANTHER" id="PTHR24096">
    <property type="entry name" value="LONG-CHAIN-FATTY-ACID--COA LIGASE"/>
    <property type="match status" value="1"/>
</dbReference>
<dbReference type="InterPro" id="IPR029058">
    <property type="entry name" value="AB_hydrolase_fold"/>
</dbReference>
<evidence type="ECO:0000256" key="3">
    <source>
        <dbReference type="ARBA" id="ARBA00022598"/>
    </source>
</evidence>
<dbReference type="Pfam" id="PF00501">
    <property type="entry name" value="AMP-binding"/>
    <property type="match status" value="1"/>
</dbReference>
<evidence type="ECO:0000259" key="5">
    <source>
        <dbReference type="Pfam" id="PF00501"/>
    </source>
</evidence>
<evidence type="ECO:0000256" key="4">
    <source>
        <dbReference type="ARBA" id="ARBA00023051"/>
    </source>
</evidence>
<dbReference type="SUPFAM" id="SSF53474">
    <property type="entry name" value="alpha/beta-Hydrolases"/>
    <property type="match status" value="1"/>
</dbReference>
<dbReference type="InterPro" id="IPR045851">
    <property type="entry name" value="AMP-bd_C_sf"/>
</dbReference>
<organism evidence="8 9">
    <name type="scientific">Rehmannia glutinosa</name>
    <name type="common">Chinese foxglove</name>
    <dbReference type="NCBI Taxonomy" id="99300"/>
    <lineage>
        <taxon>Eukaryota</taxon>
        <taxon>Viridiplantae</taxon>
        <taxon>Streptophyta</taxon>
        <taxon>Embryophyta</taxon>
        <taxon>Tracheophyta</taxon>
        <taxon>Spermatophyta</taxon>
        <taxon>Magnoliopsida</taxon>
        <taxon>eudicotyledons</taxon>
        <taxon>Gunneridae</taxon>
        <taxon>Pentapetalae</taxon>
        <taxon>asterids</taxon>
        <taxon>lamiids</taxon>
        <taxon>Lamiales</taxon>
        <taxon>Orobanchaceae</taxon>
        <taxon>Rehmannieae</taxon>
        <taxon>Rehmannia</taxon>
    </lineage>
</organism>
<feature type="domain" description="AMP-dependent synthetase/ligase" evidence="5">
    <location>
        <begin position="34"/>
        <end position="405"/>
    </location>
</feature>
<dbReference type="InterPro" id="IPR025110">
    <property type="entry name" value="AMP-bd_C"/>
</dbReference>
<dbReference type="Pfam" id="PF13193">
    <property type="entry name" value="AMP-binding_C"/>
    <property type="match status" value="1"/>
</dbReference>
<evidence type="ECO:0008006" key="10">
    <source>
        <dbReference type="Google" id="ProtNLM"/>
    </source>
</evidence>
<dbReference type="PROSITE" id="PS00455">
    <property type="entry name" value="AMP_BINDING"/>
    <property type="match status" value="1"/>
</dbReference>
<comment type="similarity">
    <text evidence="2">Belongs to the ATP-dependent AMP-binding enzyme family.</text>
</comment>
<evidence type="ECO:0000256" key="1">
    <source>
        <dbReference type="ARBA" id="ARBA00004930"/>
    </source>
</evidence>
<dbReference type="InterPro" id="IPR000873">
    <property type="entry name" value="AMP-dep_synth/lig_dom"/>
</dbReference>
<comment type="pathway">
    <text evidence="1">Phytoalexin biosynthesis; 3,4',5-trihydroxystilbene biosynthesis; 3,4',5-trihydroxystilbene from trans-4-coumarate: step 1/2.</text>
</comment>
<accession>A0ABR0XW65</accession>
<dbReference type="PANTHER" id="PTHR24096:SF425">
    <property type="entry name" value="4-COUMARATE--COA LIGASE-LIKE 7"/>
    <property type="match status" value="1"/>
</dbReference>